<comment type="caution">
    <text evidence="2">The sequence shown here is derived from an EMBL/GenBank/DDBJ whole genome shotgun (WGS) entry which is preliminary data.</text>
</comment>
<keyword evidence="1" id="KW-0812">Transmembrane</keyword>
<accession>A0A7K0DZT3</accession>
<dbReference type="AlphaFoldDB" id="A0A7K0DZT3"/>
<dbReference type="EMBL" id="WEGI01000016">
    <property type="protein sequence ID" value="MQY31037.1"/>
    <property type="molecule type" value="Genomic_DNA"/>
</dbReference>
<organism evidence="2 3">
    <name type="scientific">Nocardia aurantia</name>
    <dbReference type="NCBI Taxonomy" id="2585199"/>
    <lineage>
        <taxon>Bacteria</taxon>
        <taxon>Bacillati</taxon>
        <taxon>Actinomycetota</taxon>
        <taxon>Actinomycetes</taxon>
        <taxon>Mycobacteriales</taxon>
        <taxon>Nocardiaceae</taxon>
        <taxon>Nocardia</taxon>
    </lineage>
</organism>
<proteinExistence type="predicted"/>
<feature type="transmembrane region" description="Helical" evidence="1">
    <location>
        <begin position="24"/>
        <end position="44"/>
    </location>
</feature>
<sequence>MISGMTTPDEEPVVIDQREKTRSALPFLAAFAVALVVLVAVVVLKATRPAERNVTDSDKMATAVRLYADAWNSADPAKLAAATCAGFDPARSPLAAVAGNPAQPAAAGKKIDLVRLADPSIDGDRGKVTVTESVDGKETTGTWALTRSDGVWRVCD</sequence>
<name>A0A7K0DZT3_9NOCA</name>
<evidence type="ECO:0000313" key="3">
    <source>
        <dbReference type="Proteomes" id="UP000431401"/>
    </source>
</evidence>
<keyword evidence="1" id="KW-1133">Transmembrane helix</keyword>
<evidence type="ECO:0000256" key="1">
    <source>
        <dbReference type="SAM" id="Phobius"/>
    </source>
</evidence>
<evidence type="ECO:0000313" key="2">
    <source>
        <dbReference type="EMBL" id="MQY31037.1"/>
    </source>
</evidence>
<reference evidence="2 3" key="1">
    <citation type="submission" date="2019-10" db="EMBL/GenBank/DDBJ databases">
        <title>Nocardia macrotermitis sp. nov. and Nocardia aurantia sp. nov., isolated from the gut of fungus growing-termite Macrotermes natalensis.</title>
        <authorList>
            <person name="Benndorf R."/>
            <person name="Schwitalla J."/>
            <person name="Martin K."/>
            <person name="De Beer W."/>
            <person name="Kaster A.-K."/>
            <person name="Vollmers J."/>
            <person name="Poulsen M."/>
            <person name="Beemelmanns C."/>
        </authorList>
    </citation>
    <scope>NUCLEOTIDE SEQUENCE [LARGE SCALE GENOMIC DNA]</scope>
    <source>
        <strain evidence="2 3">RB56</strain>
    </source>
</reference>
<keyword evidence="1" id="KW-0472">Membrane</keyword>
<keyword evidence="3" id="KW-1185">Reference proteome</keyword>
<protein>
    <recommendedName>
        <fullName evidence="4">Lumazine-binding protein</fullName>
    </recommendedName>
</protein>
<gene>
    <name evidence="2" type="ORF">NRB56_66430</name>
</gene>
<dbReference type="Proteomes" id="UP000431401">
    <property type="component" value="Unassembled WGS sequence"/>
</dbReference>
<evidence type="ECO:0008006" key="4">
    <source>
        <dbReference type="Google" id="ProtNLM"/>
    </source>
</evidence>